<feature type="compositionally biased region" description="Polar residues" evidence="1">
    <location>
        <begin position="151"/>
        <end position="160"/>
    </location>
</feature>
<reference evidence="3" key="1">
    <citation type="submission" date="2010-08" db="EMBL/GenBank/DDBJ databases">
        <authorList>
            <consortium name="Caenorhabditis japonica Sequencing Consortium"/>
            <person name="Wilson R.K."/>
        </authorList>
    </citation>
    <scope>NUCLEOTIDE SEQUENCE [LARGE SCALE GENOMIC DNA]</scope>
    <source>
        <strain evidence="3">DF5081</strain>
    </source>
</reference>
<feature type="compositionally biased region" description="Low complexity" evidence="1">
    <location>
        <begin position="58"/>
        <end position="83"/>
    </location>
</feature>
<dbReference type="AlphaFoldDB" id="A0A8R1IEH3"/>
<organism evidence="2 3">
    <name type="scientific">Caenorhabditis japonica</name>
    <dbReference type="NCBI Taxonomy" id="281687"/>
    <lineage>
        <taxon>Eukaryota</taxon>
        <taxon>Metazoa</taxon>
        <taxon>Ecdysozoa</taxon>
        <taxon>Nematoda</taxon>
        <taxon>Chromadorea</taxon>
        <taxon>Rhabditida</taxon>
        <taxon>Rhabditina</taxon>
        <taxon>Rhabditomorpha</taxon>
        <taxon>Rhabditoidea</taxon>
        <taxon>Rhabditidae</taxon>
        <taxon>Peloderinae</taxon>
        <taxon>Caenorhabditis</taxon>
    </lineage>
</organism>
<feature type="compositionally biased region" description="Low complexity" evidence="1">
    <location>
        <begin position="295"/>
        <end position="306"/>
    </location>
</feature>
<sequence length="609" mass="66154">MTSDQKVVCHVTSSHLGTYLKLEFARFYTYNFRYYGFVNERQNAVNSASALSRFASVKNPAPSSQPSSAAGSSGSAIGKKSMSTTNLVDDRQKSSGPSVASTGQAASAESLQHQTPSLENLLARAMPHAFGRIAENQEQEDEPMGGEESDSAASMRSASFNSQLSMGSSSVNSSQQQLQNEASAGNESVTPRDSAATPSSEKNQTLSVSAPDLAARRQVSAEVEVEVDAADDSEDKTVGEMEDDDEEEETMEDEEEEDDDDDDESSNENQEKLVELLSGERGIFDKLKEVITGESLSDASSSAKDANTNEAQKKGGSAAKKPKKWFKKMSSYTDVLKGLMANRYPVTLLDPTAAGVELEDLLDEDDYYDFSEDGPDDEDDMAAQLGLPVDSFASMVASRSPITWRQFSEMMSGSGRDRAAMVRAVASSRASSGGAWDDETVIKCSFEALIPAFDPRPGRSNVNQTLEVELPAVVEDTPSSDSSPKKKDVDGQIRFFLRGPNMSGVDNVTVEMDDDSASLFRYMQIINNHVNWATKNDRARRIWEPTYSICYCSSTEPQPNIEATRVPDEEQSTPAQSAANALPSHSDGRGRVCNERVQKIKRAVADVLL</sequence>
<feature type="compositionally biased region" description="Acidic residues" evidence="1">
    <location>
        <begin position="137"/>
        <end position="150"/>
    </location>
</feature>
<feature type="compositionally biased region" description="Polar residues" evidence="1">
    <location>
        <begin position="94"/>
        <end position="113"/>
    </location>
</feature>
<protein>
    <submittedName>
        <fullName evidence="2">Uncharacterized protein</fullName>
    </submittedName>
</protein>
<feature type="region of interest" description="Disordered" evidence="1">
    <location>
        <begin position="57"/>
        <end position="113"/>
    </location>
</feature>
<proteinExistence type="predicted"/>
<keyword evidence="3" id="KW-1185">Reference proteome</keyword>
<feature type="compositionally biased region" description="Acidic residues" evidence="1">
    <location>
        <begin position="223"/>
        <end position="266"/>
    </location>
</feature>
<reference evidence="2" key="2">
    <citation type="submission" date="2022-06" db="UniProtKB">
        <authorList>
            <consortium name="EnsemblMetazoa"/>
        </authorList>
    </citation>
    <scope>IDENTIFICATION</scope>
    <source>
        <strain evidence="2">DF5081</strain>
    </source>
</reference>
<accession>A0A8R1IEH3</accession>
<name>A0A8R1IEH3_CAEJA</name>
<dbReference type="EnsemblMetazoa" id="CJA32885b.1">
    <property type="protein sequence ID" value="CJA32885b.1"/>
    <property type="gene ID" value="WBGene00208732"/>
</dbReference>
<feature type="compositionally biased region" description="Polar residues" evidence="1">
    <location>
        <begin position="181"/>
        <end position="208"/>
    </location>
</feature>
<evidence type="ECO:0000313" key="3">
    <source>
        <dbReference type="Proteomes" id="UP000005237"/>
    </source>
</evidence>
<feature type="region of interest" description="Disordered" evidence="1">
    <location>
        <begin position="294"/>
        <end position="322"/>
    </location>
</feature>
<evidence type="ECO:0000256" key="1">
    <source>
        <dbReference type="SAM" id="MobiDB-lite"/>
    </source>
</evidence>
<feature type="region of interest" description="Disordered" evidence="1">
    <location>
        <begin position="136"/>
        <end position="278"/>
    </location>
</feature>
<feature type="compositionally biased region" description="Low complexity" evidence="1">
    <location>
        <begin position="161"/>
        <end position="180"/>
    </location>
</feature>
<evidence type="ECO:0000313" key="2">
    <source>
        <dbReference type="EnsemblMetazoa" id="CJA32885b.1"/>
    </source>
</evidence>
<dbReference type="Proteomes" id="UP000005237">
    <property type="component" value="Unassembled WGS sequence"/>
</dbReference>
<feature type="region of interest" description="Disordered" evidence="1">
    <location>
        <begin position="558"/>
        <end position="591"/>
    </location>
</feature>